<keyword evidence="3" id="KW-1185">Reference proteome</keyword>
<dbReference type="PIRSF" id="PIRSF000887">
    <property type="entry name" value="Pesterase_MJ0037"/>
    <property type="match status" value="1"/>
</dbReference>
<dbReference type="PANTHER" id="PTHR39323:SF1">
    <property type="entry name" value="BLR1149 PROTEIN"/>
    <property type="match status" value="1"/>
</dbReference>
<dbReference type="Pfam" id="PF00149">
    <property type="entry name" value="Metallophos"/>
    <property type="match status" value="1"/>
</dbReference>
<organism evidence="2 3">
    <name type="scientific">Haloferax massiliensis</name>
    <dbReference type="NCBI Taxonomy" id="1476858"/>
    <lineage>
        <taxon>Archaea</taxon>
        <taxon>Methanobacteriati</taxon>
        <taxon>Methanobacteriota</taxon>
        <taxon>Stenosarchaea group</taxon>
        <taxon>Halobacteria</taxon>
        <taxon>Halobacteriales</taxon>
        <taxon>Haloferacaceae</taxon>
        <taxon>Haloferax</taxon>
    </lineage>
</organism>
<reference evidence="3" key="1">
    <citation type="submission" date="2015-03" db="EMBL/GenBank/DDBJ databases">
        <authorList>
            <person name="Urmite Genomes"/>
        </authorList>
    </citation>
    <scope>NUCLEOTIDE SEQUENCE [LARGE SCALE GENOMIC DNA]</scope>
    <source>
        <strain evidence="3">Arc-Hr</strain>
    </source>
</reference>
<dbReference type="SUPFAM" id="SSF56300">
    <property type="entry name" value="Metallo-dependent phosphatases"/>
    <property type="match status" value="1"/>
</dbReference>
<sequence>MTRVSVRERAVFLPDADALVLADLHVGRADASAVDFPLGEGTDLAERLRASCAEFAPREVVFAGDVLHRFDRVSERHVAALETLAETCDDAGADPVFVAGNHDTMLAEVWSGDVHDEYRLADGTLVCHGHREPDGDADRYVVGHDHPTLAVEGRRRPCVLYGPDAYRGGDVLMLPAFTRLAAGVEINGMRTTDFDSPLVTDAGRFRPLVRDAEAGETLTFPPLGKLRRLL</sequence>
<gene>
    <name evidence="2" type="ORF">BN996_02185</name>
</gene>
<name>A0A0D6JS52_9EURY</name>
<dbReference type="OrthoDB" id="18264at2157"/>
<evidence type="ECO:0000313" key="3">
    <source>
        <dbReference type="Proteomes" id="UP000198902"/>
    </source>
</evidence>
<evidence type="ECO:0000259" key="1">
    <source>
        <dbReference type="Pfam" id="PF00149"/>
    </source>
</evidence>
<feature type="domain" description="Calcineurin-like phosphoesterase" evidence="1">
    <location>
        <begin position="19"/>
        <end position="132"/>
    </location>
</feature>
<dbReference type="EMBL" id="CSTE01000002">
    <property type="protein sequence ID" value="CQR50702.1"/>
    <property type="molecule type" value="Genomic_DNA"/>
</dbReference>
<dbReference type="Proteomes" id="UP000198902">
    <property type="component" value="Unassembled WGS sequence"/>
</dbReference>
<protein>
    <recommendedName>
        <fullName evidence="1">Calcineurin-like phosphoesterase domain-containing protein</fullName>
    </recommendedName>
</protein>
<accession>A0A0D6JS52</accession>
<dbReference type="RefSeq" id="WP_089778904.1">
    <property type="nucleotide sequence ID" value="NZ_CABLRR010000002.1"/>
</dbReference>
<dbReference type="PANTHER" id="PTHR39323">
    <property type="entry name" value="BLR1149 PROTEIN"/>
    <property type="match status" value="1"/>
</dbReference>
<dbReference type="AlphaFoldDB" id="A0A0D6JS52"/>
<evidence type="ECO:0000313" key="2">
    <source>
        <dbReference type="EMBL" id="CQR50702.1"/>
    </source>
</evidence>
<dbReference type="InterPro" id="IPR029052">
    <property type="entry name" value="Metallo-depent_PP-like"/>
</dbReference>
<dbReference type="GO" id="GO:0016787">
    <property type="term" value="F:hydrolase activity"/>
    <property type="evidence" value="ECO:0007669"/>
    <property type="project" value="InterPro"/>
</dbReference>
<proteinExistence type="predicted"/>
<dbReference type="InterPro" id="IPR004843">
    <property type="entry name" value="Calcineurin-like_PHP"/>
</dbReference>
<dbReference type="InterPro" id="IPR024173">
    <property type="entry name" value="Pesterase_MJ0037-like"/>
</dbReference>
<dbReference type="Gene3D" id="3.60.21.10">
    <property type="match status" value="1"/>
</dbReference>